<keyword evidence="4" id="KW-0813">Transport</keyword>
<evidence type="ECO:0000256" key="6">
    <source>
        <dbReference type="ARBA" id="ARBA00022927"/>
    </source>
</evidence>
<feature type="domain" description="Exocyst component Exo84 C-terminal" evidence="8">
    <location>
        <begin position="467"/>
        <end position="680"/>
    </location>
</feature>
<dbReference type="InterPro" id="IPR011993">
    <property type="entry name" value="PH-like_dom_sf"/>
</dbReference>
<evidence type="ECO:0000256" key="1">
    <source>
        <dbReference type="ARBA" id="ARBA00004398"/>
    </source>
</evidence>
<feature type="compositionally biased region" description="Polar residues" evidence="7">
    <location>
        <begin position="224"/>
        <end position="241"/>
    </location>
</feature>
<evidence type="ECO:0000256" key="5">
    <source>
        <dbReference type="ARBA" id="ARBA00022483"/>
    </source>
</evidence>
<evidence type="ECO:0000256" key="4">
    <source>
        <dbReference type="ARBA" id="ARBA00022448"/>
    </source>
</evidence>
<evidence type="ECO:0000256" key="3">
    <source>
        <dbReference type="ARBA" id="ARBA00021269"/>
    </source>
</evidence>
<evidence type="ECO:0000256" key="2">
    <source>
        <dbReference type="ARBA" id="ARBA00007210"/>
    </source>
</evidence>
<dbReference type="Gene3D" id="2.30.29.30">
    <property type="entry name" value="Pleckstrin-homology domain (PH domain)/Phosphotyrosine-binding domain (PTB)"/>
    <property type="match status" value="1"/>
</dbReference>
<keyword evidence="10" id="KW-1185">Reference proteome</keyword>
<keyword evidence="5" id="KW-0268">Exocytosis</keyword>
<gene>
    <name evidence="9" type="ORF">DASC09_061980</name>
</gene>
<comment type="subcellular location">
    <subcellularLocation>
        <location evidence="1">Cytoplasmic vesicle</location>
        <location evidence="1">Secretory vesicle</location>
    </subcellularLocation>
</comment>
<accession>A0AAV5QVY1</accession>
<feature type="region of interest" description="Disordered" evidence="7">
    <location>
        <begin position="91"/>
        <end position="135"/>
    </location>
</feature>
<dbReference type="GeneID" id="90076847"/>
<feature type="compositionally biased region" description="Polar residues" evidence="7">
    <location>
        <begin position="97"/>
        <end position="110"/>
    </location>
</feature>
<feature type="region of interest" description="Disordered" evidence="7">
    <location>
        <begin position="222"/>
        <end position="258"/>
    </location>
</feature>
<dbReference type="InterPro" id="IPR042560">
    <property type="entry name" value="Exo84_C_2"/>
</dbReference>
<dbReference type="Gene3D" id="1.20.58.1220">
    <property type="entry name" value="Exo84p, C-terminal helical domain"/>
    <property type="match status" value="1"/>
</dbReference>
<dbReference type="PANTHER" id="PTHR21426">
    <property type="entry name" value="EXOCYST COMPLEX COMPONENT 8"/>
    <property type="match status" value="1"/>
</dbReference>
<evidence type="ECO:0000313" key="9">
    <source>
        <dbReference type="EMBL" id="GMM38859.1"/>
    </source>
</evidence>
<proteinExistence type="inferred from homology"/>
<keyword evidence="6" id="KW-0653">Protein transport</keyword>
<dbReference type="PANTHER" id="PTHR21426:SF12">
    <property type="entry name" value="EXOCYST COMPLEX COMPONENT 8"/>
    <property type="match status" value="1"/>
</dbReference>
<dbReference type="Pfam" id="PF08700">
    <property type="entry name" value="VPS51_Exo84_N"/>
    <property type="match status" value="1"/>
</dbReference>
<organism evidence="9 10">
    <name type="scientific">Saccharomycopsis crataegensis</name>
    <dbReference type="NCBI Taxonomy" id="43959"/>
    <lineage>
        <taxon>Eukaryota</taxon>
        <taxon>Fungi</taxon>
        <taxon>Dikarya</taxon>
        <taxon>Ascomycota</taxon>
        <taxon>Saccharomycotina</taxon>
        <taxon>Saccharomycetes</taxon>
        <taxon>Saccharomycopsidaceae</taxon>
        <taxon>Saccharomycopsis</taxon>
    </lineage>
</organism>
<dbReference type="Pfam" id="PF16528">
    <property type="entry name" value="Exo84_C"/>
    <property type="match status" value="1"/>
</dbReference>
<name>A0AAV5QVY1_9ASCO</name>
<comment type="similarity">
    <text evidence="2">Belongs to the EXO84 family.</text>
</comment>
<evidence type="ECO:0000256" key="7">
    <source>
        <dbReference type="SAM" id="MobiDB-lite"/>
    </source>
</evidence>
<dbReference type="Proteomes" id="UP001360560">
    <property type="component" value="Unassembled WGS sequence"/>
</dbReference>
<dbReference type="GO" id="GO:0006893">
    <property type="term" value="P:Golgi to plasma membrane transport"/>
    <property type="evidence" value="ECO:0007669"/>
    <property type="project" value="TreeGrafter"/>
</dbReference>
<protein>
    <recommendedName>
        <fullName evidence="3">Exocyst complex component EXO84</fullName>
    </recommendedName>
</protein>
<dbReference type="AlphaFoldDB" id="A0AAV5QVY1"/>
<dbReference type="InterPro" id="IPR033961">
    <property type="entry name" value="Exo84"/>
</dbReference>
<dbReference type="GO" id="GO:0030133">
    <property type="term" value="C:transport vesicle"/>
    <property type="evidence" value="ECO:0007669"/>
    <property type="project" value="UniProtKB-SubCell"/>
</dbReference>
<comment type="caution">
    <text evidence="9">The sequence shown here is derived from an EMBL/GenBank/DDBJ whole genome shotgun (WGS) entry which is preliminary data.</text>
</comment>
<dbReference type="Gene3D" id="1.20.58.1210">
    <property type="entry name" value="Exo84p, N-terminal helical domain"/>
    <property type="match status" value="1"/>
</dbReference>
<dbReference type="Pfam" id="PF25345">
    <property type="entry name" value="PH_EXO84"/>
    <property type="match status" value="1"/>
</dbReference>
<dbReference type="GO" id="GO:0015031">
    <property type="term" value="P:protein transport"/>
    <property type="evidence" value="ECO:0007669"/>
    <property type="project" value="UniProtKB-KW"/>
</dbReference>
<dbReference type="SUPFAM" id="SSF74788">
    <property type="entry name" value="Cullin repeat-like"/>
    <property type="match status" value="1"/>
</dbReference>
<dbReference type="EMBL" id="BTFZ01000020">
    <property type="protein sequence ID" value="GMM38859.1"/>
    <property type="molecule type" value="Genomic_DNA"/>
</dbReference>
<dbReference type="InterPro" id="IPR042561">
    <property type="entry name" value="Exo84_C_1"/>
</dbReference>
<feature type="region of interest" description="Disordered" evidence="7">
    <location>
        <begin position="1"/>
        <end position="56"/>
    </location>
</feature>
<dbReference type="GO" id="GO:0006887">
    <property type="term" value="P:exocytosis"/>
    <property type="evidence" value="ECO:0007669"/>
    <property type="project" value="UniProtKB-KW"/>
</dbReference>
<reference evidence="9 10" key="1">
    <citation type="journal article" date="2023" name="Elife">
        <title>Identification of key yeast species and microbe-microbe interactions impacting larval growth of Drosophila in the wild.</title>
        <authorList>
            <person name="Mure A."/>
            <person name="Sugiura Y."/>
            <person name="Maeda R."/>
            <person name="Honda K."/>
            <person name="Sakurai N."/>
            <person name="Takahashi Y."/>
            <person name="Watada M."/>
            <person name="Katoh T."/>
            <person name="Gotoh A."/>
            <person name="Gotoh Y."/>
            <person name="Taniguchi I."/>
            <person name="Nakamura K."/>
            <person name="Hayashi T."/>
            <person name="Katayama T."/>
            <person name="Uemura T."/>
            <person name="Hattori Y."/>
        </authorList>
    </citation>
    <scope>NUCLEOTIDE SEQUENCE [LARGE SCALE GENOMIC DNA]</scope>
    <source>
        <strain evidence="9 10">SC-9</strain>
    </source>
</reference>
<sequence>MSAGNASLRKSRAPVGDWRKFNGKGPANPYANLEAPGQNNNNLGIPKIPSHDKQKIKRRLSMKVEGAITPDFAGMPSLPSSAMAMIAEHGDGEASMASGSNIDLSGNHGDSAQKYETRTGQPKGRNKAGSFSAPLADPDFDAHRFVITKLQQAKAADVDSFTTRLITLEEKIDEDIKNNVNKSYEKILIVSNDLNSTDSELKTLKSTINTLQEITLQMKETAESRLQTASNEKNASRNDLSSLAVPAGPGQRGGGRRDRSSIMILEKRWVDELNNLFKHVEGAQKFLTANPSRHVLAESGRWFELNAATWKPLHSCHLFVLNDHVMIATSKTRRNNQGQARSKLVAEQCWQIREVKMIEIPEVKSQNKSDSHSTLNFKYHGSSYIYQTNRKDQYIKIVSAFKKAQSQLRDITEQESQKQRRLRDSISILSASEKSGKRDSGLLQALSARMHTRTLNIDNSAIMRNLRDIDDMIDEIDINIAHHKFGEAVELVKLCDDNIVQRKKEIKIADSSDSSEEAMILLDVLKMKLDQRKSQLETALVFEINDELNSTEDVSEFIFFLRTLDMTSVAKENLLLARSQLILKLVEEVDFEGDLPDYITQVSIIRFQIIKATTVLFKEAFPEPEYSSDIVKWCTEEVKKQADLLKKQLFDVKYGSPIHKTCIDITKKQVADLRLSGLDVDFLLDSVYSEY</sequence>
<evidence type="ECO:0000313" key="10">
    <source>
        <dbReference type="Proteomes" id="UP001360560"/>
    </source>
</evidence>
<dbReference type="InterPro" id="IPR016159">
    <property type="entry name" value="Cullin_repeat-like_dom_sf"/>
</dbReference>
<dbReference type="RefSeq" id="XP_064855854.1">
    <property type="nucleotide sequence ID" value="XM_064999782.1"/>
</dbReference>
<dbReference type="InterPro" id="IPR032403">
    <property type="entry name" value="Exo84_C"/>
</dbReference>
<dbReference type="GO" id="GO:0000145">
    <property type="term" value="C:exocyst"/>
    <property type="evidence" value="ECO:0007669"/>
    <property type="project" value="InterPro"/>
</dbReference>
<evidence type="ECO:0000259" key="8">
    <source>
        <dbReference type="Pfam" id="PF16528"/>
    </source>
</evidence>